<evidence type="ECO:0000256" key="6">
    <source>
        <dbReference type="PROSITE-ProRule" id="PRU00339"/>
    </source>
</evidence>
<evidence type="ECO:0000256" key="5">
    <source>
        <dbReference type="ARBA" id="ARBA00022824"/>
    </source>
</evidence>
<reference evidence="9 10" key="1">
    <citation type="submission" date="2015-09" db="EMBL/GenBank/DDBJ databases">
        <title>Draft genome of the scarab beetle Oryctes borbonicus.</title>
        <authorList>
            <person name="Meyer J.M."/>
            <person name="Markov G.V."/>
            <person name="Baskaran P."/>
            <person name="Herrmann M."/>
            <person name="Sommer R.J."/>
            <person name="Roedelsperger C."/>
        </authorList>
    </citation>
    <scope>NUCLEOTIDE SEQUENCE [LARGE SCALE GENOMIC DNA]</scope>
    <source>
        <strain evidence="9">OB123</strain>
        <tissue evidence="9">Whole animal</tissue>
    </source>
</reference>
<evidence type="ECO:0000256" key="1">
    <source>
        <dbReference type="ARBA" id="ARBA00004319"/>
    </source>
</evidence>
<dbReference type="InterPro" id="IPR001623">
    <property type="entry name" value="DnaJ_domain"/>
</dbReference>
<dbReference type="SUPFAM" id="SSF48452">
    <property type="entry name" value="TPR-like"/>
    <property type="match status" value="1"/>
</dbReference>
<dbReference type="PROSITE" id="PS50005">
    <property type="entry name" value="TPR"/>
    <property type="match status" value="4"/>
</dbReference>
<organism evidence="9 10">
    <name type="scientific">Oryctes borbonicus</name>
    <dbReference type="NCBI Taxonomy" id="1629725"/>
    <lineage>
        <taxon>Eukaryota</taxon>
        <taxon>Metazoa</taxon>
        <taxon>Ecdysozoa</taxon>
        <taxon>Arthropoda</taxon>
        <taxon>Hexapoda</taxon>
        <taxon>Insecta</taxon>
        <taxon>Pterygota</taxon>
        <taxon>Neoptera</taxon>
        <taxon>Endopterygota</taxon>
        <taxon>Coleoptera</taxon>
        <taxon>Polyphaga</taxon>
        <taxon>Scarabaeiformia</taxon>
        <taxon>Scarabaeidae</taxon>
        <taxon>Dynastinae</taxon>
        <taxon>Oryctes</taxon>
    </lineage>
</organism>
<gene>
    <name evidence="9" type="ORF">AMK59_3432</name>
</gene>
<dbReference type="InterPro" id="IPR013105">
    <property type="entry name" value="TPR_2"/>
</dbReference>
<dbReference type="Gene3D" id="1.10.287.110">
    <property type="entry name" value="DnaJ domain"/>
    <property type="match status" value="1"/>
</dbReference>
<evidence type="ECO:0000256" key="3">
    <source>
        <dbReference type="ARBA" id="ARBA00022737"/>
    </source>
</evidence>
<dbReference type="PANTHER" id="PTHR44140">
    <property type="entry name" value="LD25575P"/>
    <property type="match status" value="1"/>
</dbReference>
<dbReference type="PROSITE" id="PS50076">
    <property type="entry name" value="DNAJ_2"/>
    <property type="match status" value="1"/>
</dbReference>
<feature type="region of interest" description="Disordered" evidence="7">
    <location>
        <begin position="499"/>
        <end position="528"/>
    </location>
</feature>
<dbReference type="PRINTS" id="PR00625">
    <property type="entry name" value="JDOMAIN"/>
</dbReference>
<feature type="repeat" description="TPR" evidence="6">
    <location>
        <begin position="269"/>
        <end position="302"/>
    </location>
</feature>
<dbReference type="GO" id="GO:0005788">
    <property type="term" value="C:endoplasmic reticulum lumen"/>
    <property type="evidence" value="ECO:0007669"/>
    <property type="project" value="UniProtKB-SubCell"/>
</dbReference>
<dbReference type="FunFam" id="1.25.40.10:FF:000224">
    <property type="entry name" value="DnaJ and TPR domain protein"/>
    <property type="match status" value="1"/>
</dbReference>
<proteinExistence type="predicted"/>
<dbReference type="SMART" id="SM00271">
    <property type="entry name" value="DnaJ"/>
    <property type="match status" value="1"/>
</dbReference>
<feature type="non-terminal residue" evidence="9">
    <location>
        <position position="1"/>
    </location>
</feature>
<dbReference type="Proteomes" id="UP000051574">
    <property type="component" value="Unassembled WGS sequence"/>
</dbReference>
<evidence type="ECO:0000256" key="2">
    <source>
        <dbReference type="ARBA" id="ARBA00022729"/>
    </source>
</evidence>
<evidence type="ECO:0000256" key="4">
    <source>
        <dbReference type="ARBA" id="ARBA00022803"/>
    </source>
</evidence>
<accession>A0A0T6B490</accession>
<feature type="repeat" description="TPR" evidence="6">
    <location>
        <begin position="386"/>
        <end position="419"/>
    </location>
</feature>
<dbReference type="GO" id="GO:0034975">
    <property type="term" value="P:protein folding in endoplasmic reticulum"/>
    <property type="evidence" value="ECO:0007669"/>
    <property type="project" value="TreeGrafter"/>
</dbReference>
<dbReference type="Gene3D" id="1.25.40.10">
    <property type="entry name" value="Tetratricopeptide repeat domain"/>
    <property type="match status" value="1"/>
</dbReference>
<dbReference type="Pfam" id="PF13181">
    <property type="entry name" value="TPR_8"/>
    <property type="match status" value="1"/>
</dbReference>
<dbReference type="CDD" id="cd06257">
    <property type="entry name" value="DnaJ"/>
    <property type="match status" value="1"/>
</dbReference>
<dbReference type="OrthoDB" id="1726119at2759"/>
<dbReference type="Pfam" id="PF13432">
    <property type="entry name" value="TPR_16"/>
    <property type="match status" value="2"/>
</dbReference>
<dbReference type="PANTHER" id="PTHR44140:SF2">
    <property type="entry name" value="LD25575P"/>
    <property type="match status" value="1"/>
</dbReference>
<dbReference type="InterPro" id="IPR036869">
    <property type="entry name" value="J_dom_sf"/>
</dbReference>
<evidence type="ECO:0000313" key="10">
    <source>
        <dbReference type="Proteomes" id="UP000051574"/>
    </source>
</evidence>
<evidence type="ECO:0000259" key="8">
    <source>
        <dbReference type="PROSITE" id="PS50076"/>
    </source>
</evidence>
<dbReference type="InterPro" id="IPR051727">
    <property type="entry name" value="DnaJ_C3_Co-chaperones"/>
</dbReference>
<evidence type="ECO:0000256" key="7">
    <source>
        <dbReference type="SAM" id="MobiDB-lite"/>
    </source>
</evidence>
<feature type="repeat" description="TPR" evidence="6">
    <location>
        <begin position="121"/>
        <end position="154"/>
    </location>
</feature>
<dbReference type="SUPFAM" id="SSF46565">
    <property type="entry name" value="Chaperone J-domain"/>
    <property type="match status" value="1"/>
</dbReference>
<dbReference type="GO" id="GO:0051087">
    <property type="term" value="F:protein-folding chaperone binding"/>
    <property type="evidence" value="ECO:0007669"/>
    <property type="project" value="TreeGrafter"/>
</dbReference>
<evidence type="ECO:0000313" key="9">
    <source>
        <dbReference type="EMBL" id="KRT82081.1"/>
    </source>
</evidence>
<dbReference type="AlphaFoldDB" id="A0A0T6B490"/>
<keyword evidence="3" id="KW-0677">Repeat</keyword>
<dbReference type="GO" id="GO:0051787">
    <property type="term" value="F:misfolded protein binding"/>
    <property type="evidence" value="ECO:0007669"/>
    <property type="project" value="TreeGrafter"/>
</dbReference>
<dbReference type="InterPro" id="IPR011990">
    <property type="entry name" value="TPR-like_helical_dom_sf"/>
</dbReference>
<keyword evidence="5" id="KW-0256">Endoplasmic reticulum</keyword>
<dbReference type="SMART" id="SM00028">
    <property type="entry name" value="TPR"/>
    <property type="match status" value="8"/>
</dbReference>
<dbReference type="Pfam" id="PF07719">
    <property type="entry name" value="TPR_2"/>
    <property type="match status" value="1"/>
</dbReference>
<comment type="caution">
    <text evidence="9">The sequence shown here is derived from an EMBL/GenBank/DDBJ whole genome shotgun (WGS) entry which is preliminary data.</text>
</comment>
<dbReference type="InterPro" id="IPR019734">
    <property type="entry name" value="TPR_rpt"/>
</dbReference>
<keyword evidence="10" id="KW-1185">Reference proteome</keyword>
<comment type="subcellular location">
    <subcellularLocation>
        <location evidence="1">Endoplasmic reticulum lumen</location>
    </subcellularLocation>
</comment>
<keyword evidence="2" id="KW-0732">Signal</keyword>
<feature type="repeat" description="TPR" evidence="6">
    <location>
        <begin position="87"/>
        <end position="120"/>
    </location>
</feature>
<dbReference type="Pfam" id="PF00226">
    <property type="entry name" value="DnaJ"/>
    <property type="match status" value="1"/>
</dbReference>
<sequence length="545" mass="62605">TNGRSPRNSVAVATVELLTTGQFYLICGKCSNQPEVRFRSVEMFNPVQTLQEMVRNKSVRTKFTPCLVLLILEVLCDVADSVSQAEINNHLELGRQFLAKGQLADALSHYHSAVEGDPSNYLTYFKRGTVYLALGKAKNALSDLDKVLELKPDFTAARISRGNVHLKLANYDLSQLDFYNVLSSEPYNEEANEFLQKITPTNEKKRLADYYYGNDDYPSAIQLLSEVIEVSPWAPELYELRSEIHMENNDVLSAVSDIKAATKLQSDSVAGYYKLSTLLYQLGQATDALKYIRECLKLDPEHKDCFPFYKKIKKVEKFLTDAETAIEEKNFADCIDFGNKVLKQEHDVQMIIYYAKTVLCTCYSKDEQTSEAVRICSDALDINHDPGVYCDRADAYIQSELYDDAIRDFKAALEIDSNFERAKEGQQRAQKLQQQAERRDYYKILEVKRTASKKDIIKAYRKQAQKWHPDNYQNDEKMKKIAEKKFIDIAAAKEVLTDEEKRRQFDNGEDPLDPESGRSGMPNFHNFHNFQSFQGSPFQFRFHFN</sequence>
<keyword evidence="4 6" id="KW-0802">TPR repeat</keyword>
<name>A0A0T6B490_9SCAR</name>
<protein>
    <submittedName>
        <fullName evidence="9">Anaphase-promoting complex subunit 3 protein</fullName>
    </submittedName>
</protein>
<dbReference type="EMBL" id="LJIG01009937">
    <property type="protein sequence ID" value="KRT82081.1"/>
    <property type="molecule type" value="Genomic_DNA"/>
</dbReference>
<feature type="domain" description="J" evidence="8">
    <location>
        <begin position="440"/>
        <end position="509"/>
    </location>
</feature>